<protein>
    <submittedName>
        <fullName evidence="1">Uncharacterized protein</fullName>
    </submittedName>
</protein>
<accession>A0ABY8XD59</accession>
<reference evidence="1 2" key="1">
    <citation type="submission" date="2023-06" db="EMBL/GenBank/DDBJ databases">
        <authorList>
            <person name="Oyuntsetseg B."/>
            <person name="Kim S.B."/>
        </authorList>
    </citation>
    <scope>NUCLEOTIDE SEQUENCE [LARGE SCALE GENOMIC DNA]</scope>
    <source>
        <strain evidence="1 2">2-2</strain>
    </source>
</reference>
<sequence length="75" mass="8537">MERLRSESASPEGGDGSDVVHRVLANAELSQLRRHRKVVARLVALLPPKLRATYLVGVSDDRQRFWVEVFTKLPR</sequence>
<name>A0ABY8XD59_9PSEU</name>
<proteinExistence type="predicted"/>
<keyword evidence="2" id="KW-1185">Reference proteome</keyword>
<organism evidence="1 2">
    <name type="scientific">Amycolatopsis nalaikhensis</name>
    <dbReference type="NCBI Taxonomy" id="715472"/>
    <lineage>
        <taxon>Bacteria</taxon>
        <taxon>Bacillati</taxon>
        <taxon>Actinomycetota</taxon>
        <taxon>Actinomycetes</taxon>
        <taxon>Pseudonocardiales</taxon>
        <taxon>Pseudonocardiaceae</taxon>
        <taxon>Amycolatopsis</taxon>
    </lineage>
</organism>
<dbReference type="RefSeq" id="WP_285449611.1">
    <property type="nucleotide sequence ID" value="NZ_CP127173.1"/>
</dbReference>
<dbReference type="EMBL" id="CP127173">
    <property type="protein sequence ID" value="WIV53221.1"/>
    <property type="molecule type" value="Genomic_DNA"/>
</dbReference>
<evidence type="ECO:0000313" key="2">
    <source>
        <dbReference type="Proteomes" id="UP001227101"/>
    </source>
</evidence>
<evidence type="ECO:0000313" key="1">
    <source>
        <dbReference type="EMBL" id="WIV53221.1"/>
    </source>
</evidence>
<dbReference type="Proteomes" id="UP001227101">
    <property type="component" value="Chromosome"/>
</dbReference>
<gene>
    <name evidence="1" type="ORF">QP939_30425</name>
</gene>